<comment type="caution">
    <text evidence="2">The sequence shown here is derived from an EMBL/GenBank/DDBJ whole genome shotgun (WGS) entry which is preliminary data.</text>
</comment>
<protein>
    <submittedName>
        <fullName evidence="2">Uncharacterized protein</fullName>
    </submittedName>
</protein>
<feature type="transmembrane region" description="Helical" evidence="1">
    <location>
        <begin position="46"/>
        <end position="65"/>
    </location>
</feature>
<name>A0ABT1F0L3_9PROT</name>
<evidence type="ECO:0000313" key="2">
    <source>
        <dbReference type="EMBL" id="MCP1258725.1"/>
    </source>
</evidence>
<evidence type="ECO:0000256" key="1">
    <source>
        <dbReference type="SAM" id="Phobius"/>
    </source>
</evidence>
<dbReference type="EMBL" id="JAMYZZ010000014">
    <property type="protein sequence ID" value="MCP1258725.1"/>
    <property type="molecule type" value="Genomic_DNA"/>
</dbReference>
<feature type="transmembrane region" description="Helical" evidence="1">
    <location>
        <begin position="97"/>
        <end position="115"/>
    </location>
</feature>
<keyword evidence="1" id="KW-0812">Transmembrane</keyword>
<gene>
    <name evidence="2" type="ORF">NKW50_09000</name>
</gene>
<feature type="transmembrane region" description="Helical" evidence="1">
    <location>
        <begin position="171"/>
        <end position="193"/>
    </location>
</feature>
<keyword evidence="3" id="KW-1185">Reference proteome</keyword>
<keyword evidence="1" id="KW-1133">Transmembrane helix</keyword>
<keyword evidence="1" id="KW-0472">Membrane</keyword>
<sequence>MSELTQTDIRAKPSWLKKHPRFRRGSGVMLVSLSILLGHMPHTFHAIKLISVLAPLMQCMALALLTQYVKLSTVLAIVLTPLTIYWPHQVMVVDACALYAASLGMMLFVFGRSLLPSQQPLVSVMAGRVHGPLRADIARYTHILTAVWTTFFAAALATPPLLFWLGPKGTWQWPLTGGTFAAALMMMVVEAGVRRLVIRNFQHVSLRATVAAFRNTRATPM</sequence>
<dbReference type="RefSeq" id="WP_165991860.1">
    <property type="nucleotide sequence ID" value="NZ_JAMYZZ010000014.1"/>
</dbReference>
<reference evidence="2 3" key="1">
    <citation type="submission" date="2022-06" db="EMBL/GenBank/DDBJ databases">
        <title>Acetobacer genomes from food samples.</title>
        <authorList>
            <person name="Sombolestani A."/>
        </authorList>
    </citation>
    <scope>NUCLEOTIDE SEQUENCE [LARGE SCALE GENOMIC DNA]</scope>
    <source>
        <strain evidence="2 3">R-83285</strain>
    </source>
</reference>
<evidence type="ECO:0000313" key="3">
    <source>
        <dbReference type="Proteomes" id="UP001523528"/>
    </source>
</evidence>
<dbReference type="Proteomes" id="UP001523528">
    <property type="component" value="Unassembled WGS sequence"/>
</dbReference>
<feature type="transmembrane region" description="Helical" evidence="1">
    <location>
        <begin position="143"/>
        <end position="165"/>
    </location>
</feature>
<accession>A0ABT1F0L3</accession>
<organism evidence="2 3">
    <name type="scientific">Acetobacter lambici</name>
    <dbReference type="NCBI Taxonomy" id="1332824"/>
    <lineage>
        <taxon>Bacteria</taxon>
        <taxon>Pseudomonadati</taxon>
        <taxon>Pseudomonadota</taxon>
        <taxon>Alphaproteobacteria</taxon>
        <taxon>Acetobacterales</taxon>
        <taxon>Acetobacteraceae</taxon>
        <taxon>Acetobacter</taxon>
    </lineage>
</organism>
<proteinExistence type="predicted"/>